<name>A0AAE0JV01_9PEZI</name>
<dbReference type="EMBL" id="JAULSN010000011">
    <property type="protein sequence ID" value="KAK3361661.1"/>
    <property type="molecule type" value="Genomic_DNA"/>
</dbReference>
<keyword evidence="4" id="KW-1185">Reference proteome</keyword>
<dbReference type="Pfam" id="PF02666">
    <property type="entry name" value="PS_Dcarbxylase"/>
    <property type="match status" value="1"/>
</dbReference>
<dbReference type="PANTHER" id="PTHR10067:SF13">
    <property type="entry name" value="PHOSPHATIDYLSERINE DECARBOXYLASE"/>
    <property type="match status" value="1"/>
</dbReference>
<proteinExistence type="predicted"/>
<evidence type="ECO:0000256" key="2">
    <source>
        <dbReference type="ARBA" id="ARBA00023239"/>
    </source>
</evidence>
<protein>
    <submittedName>
        <fullName evidence="3">Phosphatidylserine decarboxylase-like protein</fullName>
    </submittedName>
</protein>
<evidence type="ECO:0000313" key="3">
    <source>
        <dbReference type="EMBL" id="KAK3361661.1"/>
    </source>
</evidence>
<gene>
    <name evidence="3" type="ORF">B0T24DRAFT_539069</name>
</gene>
<keyword evidence="1" id="KW-0210">Decarboxylase</keyword>
<evidence type="ECO:0000313" key="4">
    <source>
        <dbReference type="Proteomes" id="UP001287356"/>
    </source>
</evidence>
<dbReference type="InterPro" id="IPR003817">
    <property type="entry name" value="PS_Dcarbxylase"/>
</dbReference>
<evidence type="ECO:0000256" key="1">
    <source>
        <dbReference type="ARBA" id="ARBA00022793"/>
    </source>
</evidence>
<sequence length="430" mass="46473">MSTPQVIKDFYTVLGQIGGQDALDATVAAALVLAKDVLNDAGITDGTSFVNWMITSLLQWIPEENSESTELMQQLIIFYFVLDQPPLGLDQTQIYPNSVGNGLTLLSAWIVEFVQALGTWFNDPQSLTPESFQTFVNSQLYRVWECSSPDGSAFKNFNQFFGRQLATPRKVAGPGDNKTPVYPADSHWDNFFAVDSGSNTWIPAADGDPESKGLITAKGWTWSVGALLQDSPHASSFADGVWVHSFLSTFNYHRFHSPVSGTVLEARVIQNAAYLDVTATNGKLGARRGIKKGVKGGDAGAQIVAQDQSGYQFLQTRGLVIIDTSTSTEGDIGLVALLPMGMAQVSSVNLTVQPQQTVEKGGEIGFFQFGGSDIVTVFQAKAGFSNTDPTFWNQATSVDEKGNPLPYTFYGTSLIANPTSKVKSTYPQGV</sequence>
<dbReference type="PANTHER" id="PTHR10067">
    <property type="entry name" value="PHOSPHATIDYLSERINE DECARBOXYLASE"/>
    <property type="match status" value="1"/>
</dbReference>
<dbReference type="Proteomes" id="UP001287356">
    <property type="component" value="Unassembled WGS sequence"/>
</dbReference>
<organism evidence="3 4">
    <name type="scientific">Lasiosphaeria ovina</name>
    <dbReference type="NCBI Taxonomy" id="92902"/>
    <lineage>
        <taxon>Eukaryota</taxon>
        <taxon>Fungi</taxon>
        <taxon>Dikarya</taxon>
        <taxon>Ascomycota</taxon>
        <taxon>Pezizomycotina</taxon>
        <taxon>Sordariomycetes</taxon>
        <taxon>Sordariomycetidae</taxon>
        <taxon>Sordariales</taxon>
        <taxon>Lasiosphaeriaceae</taxon>
        <taxon>Lasiosphaeria</taxon>
    </lineage>
</organism>
<comment type="caution">
    <text evidence="3">The sequence shown here is derived from an EMBL/GenBank/DDBJ whole genome shotgun (WGS) entry which is preliminary data.</text>
</comment>
<keyword evidence="2" id="KW-0456">Lyase</keyword>
<dbReference type="AlphaFoldDB" id="A0AAE0JV01"/>
<reference evidence="3" key="2">
    <citation type="submission" date="2023-06" db="EMBL/GenBank/DDBJ databases">
        <authorList>
            <consortium name="Lawrence Berkeley National Laboratory"/>
            <person name="Haridas S."/>
            <person name="Hensen N."/>
            <person name="Bonometti L."/>
            <person name="Westerberg I."/>
            <person name="Brannstrom I.O."/>
            <person name="Guillou S."/>
            <person name="Cros-Aarteil S."/>
            <person name="Calhoun S."/>
            <person name="Kuo A."/>
            <person name="Mondo S."/>
            <person name="Pangilinan J."/>
            <person name="Riley R."/>
            <person name="Labutti K."/>
            <person name="Andreopoulos B."/>
            <person name="Lipzen A."/>
            <person name="Chen C."/>
            <person name="Yanf M."/>
            <person name="Daum C."/>
            <person name="Ng V."/>
            <person name="Clum A."/>
            <person name="Steindorff A."/>
            <person name="Ohm R."/>
            <person name="Martin F."/>
            <person name="Silar P."/>
            <person name="Natvig D."/>
            <person name="Lalanne C."/>
            <person name="Gautier V."/>
            <person name="Ament-Velasquez S.L."/>
            <person name="Kruys A."/>
            <person name="Hutchinson M.I."/>
            <person name="Powell A.J."/>
            <person name="Barry K."/>
            <person name="Miller A.N."/>
            <person name="Grigoriev I.V."/>
            <person name="Debuchy R."/>
            <person name="Gladieux P."/>
            <person name="Thoren M.H."/>
            <person name="Johannesson H."/>
        </authorList>
    </citation>
    <scope>NUCLEOTIDE SEQUENCE</scope>
    <source>
        <strain evidence="3">CBS 958.72</strain>
    </source>
</reference>
<accession>A0AAE0JV01</accession>
<dbReference type="GO" id="GO:0004609">
    <property type="term" value="F:phosphatidylserine decarboxylase activity"/>
    <property type="evidence" value="ECO:0007669"/>
    <property type="project" value="InterPro"/>
</dbReference>
<dbReference type="GO" id="GO:0008654">
    <property type="term" value="P:phospholipid biosynthetic process"/>
    <property type="evidence" value="ECO:0007669"/>
    <property type="project" value="InterPro"/>
</dbReference>
<reference evidence="3" key="1">
    <citation type="journal article" date="2023" name="Mol. Phylogenet. Evol.">
        <title>Genome-scale phylogeny and comparative genomics of the fungal order Sordariales.</title>
        <authorList>
            <person name="Hensen N."/>
            <person name="Bonometti L."/>
            <person name="Westerberg I."/>
            <person name="Brannstrom I.O."/>
            <person name="Guillou S."/>
            <person name="Cros-Aarteil S."/>
            <person name="Calhoun S."/>
            <person name="Haridas S."/>
            <person name="Kuo A."/>
            <person name="Mondo S."/>
            <person name="Pangilinan J."/>
            <person name="Riley R."/>
            <person name="LaButti K."/>
            <person name="Andreopoulos B."/>
            <person name="Lipzen A."/>
            <person name="Chen C."/>
            <person name="Yan M."/>
            <person name="Daum C."/>
            <person name="Ng V."/>
            <person name="Clum A."/>
            <person name="Steindorff A."/>
            <person name="Ohm R.A."/>
            <person name="Martin F."/>
            <person name="Silar P."/>
            <person name="Natvig D.O."/>
            <person name="Lalanne C."/>
            <person name="Gautier V."/>
            <person name="Ament-Velasquez S.L."/>
            <person name="Kruys A."/>
            <person name="Hutchinson M.I."/>
            <person name="Powell A.J."/>
            <person name="Barry K."/>
            <person name="Miller A.N."/>
            <person name="Grigoriev I.V."/>
            <person name="Debuchy R."/>
            <person name="Gladieux P."/>
            <person name="Hiltunen Thoren M."/>
            <person name="Johannesson H."/>
        </authorList>
    </citation>
    <scope>NUCLEOTIDE SEQUENCE</scope>
    <source>
        <strain evidence="3">CBS 958.72</strain>
    </source>
</reference>